<keyword evidence="4" id="KW-1003">Cell membrane</keyword>
<dbReference type="STRING" id="1838286.Verru16b_02221"/>
<dbReference type="InterPro" id="IPR037682">
    <property type="entry name" value="TonB_C"/>
</dbReference>
<keyword evidence="10" id="KW-0732">Signal</keyword>
<keyword evidence="7" id="KW-0653">Protein transport</keyword>
<sequence length="115" mass="12607">MKTRTILILLFVTLGLCQLPLRAADGMEPPVPVRTVPPVFPDELRRAGTSGVVTVSILIDEKGNVQEPKVIKTTHEAFSQPAMDALSKWKFKPAKQAGEAVAMRVNIPIQFNNKS</sequence>
<dbReference type="NCBIfam" id="TIGR01352">
    <property type="entry name" value="tonB_Cterm"/>
    <property type="match status" value="1"/>
</dbReference>
<keyword evidence="9" id="KW-0472">Membrane</keyword>
<evidence type="ECO:0000256" key="3">
    <source>
        <dbReference type="ARBA" id="ARBA00022448"/>
    </source>
</evidence>
<dbReference type="OrthoDB" id="190496at2"/>
<keyword evidence="8" id="KW-1133">Transmembrane helix</keyword>
<keyword evidence="3" id="KW-0813">Transport</keyword>
<accession>A0A1D8AWA8</accession>
<evidence type="ECO:0000259" key="11">
    <source>
        <dbReference type="PROSITE" id="PS52015"/>
    </source>
</evidence>
<proteinExistence type="inferred from homology"/>
<dbReference type="PROSITE" id="PS52015">
    <property type="entry name" value="TONB_CTD"/>
    <property type="match status" value="1"/>
</dbReference>
<evidence type="ECO:0000256" key="6">
    <source>
        <dbReference type="ARBA" id="ARBA00022692"/>
    </source>
</evidence>
<dbReference type="AlphaFoldDB" id="A0A1D8AWA8"/>
<evidence type="ECO:0000256" key="10">
    <source>
        <dbReference type="SAM" id="SignalP"/>
    </source>
</evidence>
<dbReference type="GO" id="GO:0005886">
    <property type="term" value="C:plasma membrane"/>
    <property type="evidence" value="ECO:0007669"/>
    <property type="project" value="UniProtKB-SubCell"/>
</dbReference>
<organism evidence="12 13">
    <name type="scientific">Lacunisphaera limnophila</name>
    <dbReference type="NCBI Taxonomy" id="1838286"/>
    <lineage>
        <taxon>Bacteria</taxon>
        <taxon>Pseudomonadati</taxon>
        <taxon>Verrucomicrobiota</taxon>
        <taxon>Opitutia</taxon>
        <taxon>Opitutales</taxon>
        <taxon>Opitutaceae</taxon>
        <taxon>Lacunisphaera</taxon>
    </lineage>
</organism>
<feature type="domain" description="TonB C-terminal" evidence="11">
    <location>
        <begin position="25"/>
        <end position="115"/>
    </location>
</feature>
<dbReference type="SUPFAM" id="SSF74653">
    <property type="entry name" value="TolA/TonB C-terminal domain"/>
    <property type="match status" value="1"/>
</dbReference>
<feature type="signal peptide" evidence="10">
    <location>
        <begin position="1"/>
        <end position="23"/>
    </location>
</feature>
<dbReference type="GO" id="GO:0055085">
    <property type="term" value="P:transmembrane transport"/>
    <property type="evidence" value="ECO:0007669"/>
    <property type="project" value="InterPro"/>
</dbReference>
<dbReference type="InterPro" id="IPR006260">
    <property type="entry name" value="TonB/TolA_C"/>
</dbReference>
<keyword evidence="13" id="KW-1185">Reference proteome</keyword>
<dbReference type="PANTHER" id="PTHR33446">
    <property type="entry name" value="PROTEIN TONB-RELATED"/>
    <property type="match status" value="1"/>
</dbReference>
<comment type="similarity">
    <text evidence="2">Belongs to the TonB family.</text>
</comment>
<comment type="subcellular location">
    <subcellularLocation>
        <location evidence="1">Cell inner membrane</location>
        <topology evidence="1">Single-pass membrane protein</topology>
        <orientation evidence="1">Periplasmic side</orientation>
    </subcellularLocation>
</comment>
<evidence type="ECO:0000256" key="8">
    <source>
        <dbReference type="ARBA" id="ARBA00022989"/>
    </source>
</evidence>
<dbReference type="GO" id="GO:0015031">
    <property type="term" value="P:protein transport"/>
    <property type="evidence" value="ECO:0007669"/>
    <property type="project" value="UniProtKB-KW"/>
</dbReference>
<dbReference type="Proteomes" id="UP000095228">
    <property type="component" value="Chromosome"/>
</dbReference>
<evidence type="ECO:0000313" key="12">
    <source>
        <dbReference type="EMBL" id="AOS45145.1"/>
    </source>
</evidence>
<evidence type="ECO:0000256" key="9">
    <source>
        <dbReference type="ARBA" id="ARBA00023136"/>
    </source>
</evidence>
<protein>
    <submittedName>
        <fullName evidence="12">Gram-negative bacterial tonB protein</fullName>
    </submittedName>
</protein>
<evidence type="ECO:0000256" key="7">
    <source>
        <dbReference type="ARBA" id="ARBA00022927"/>
    </source>
</evidence>
<dbReference type="KEGG" id="obg:Verru16b_02221"/>
<dbReference type="InterPro" id="IPR051045">
    <property type="entry name" value="TonB-dependent_transducer"/>
</dbReference>
<dbReference type="EMBL" id="CP016094">
    <property type="protein sequence ID" value="AOS45145.1"/>
    <property type="molecule type" value="Genomic_DNA"/>
</dbReference>
<dbReference type="RefSeq" id="WP_069962329.1">
    <property type="nucleotide sequence ID" value="NZ_CP016094.1"/>
</dbReference>
<evidence type="ECO:0000256" key="2">
    <source>
        <dbReference type="ARBA" id="ARBA00006555"/>
    </source>
</evidence>
<evidence type="ECO:0000256" key="4">
    <source>
        <dbReference type="ARBA" id="ARBA00022475"/>
    </source>
</evidence>
<reference evidence="12 13" key="1">
    <citation type="submission" date="2016-06" db="EMBL/GenBank/DDBJ databases">
        <title>Three novel species with peptidoglycan cell walls form the new genus Lacunisphaera gen. nov. in the family Opitutaceae of the verrucomicrobial subdivision 4.</title>
        <authorList>
            <person name="Rast P."/>
            <person name="Gloeckner I."/>
            <person name="Jogler M."/>
            <person name="Boedeker C."/>
            <person name="Jeske O."/>
            <person name="Wiegand S."/>
            <person name="Reinhardt R."/>
            <person name="Schumann P."/>
            <person name="Rohde M."/>
            <person name="Spring S."/>
            <person name="Gloeckner F.O."/>
            <person name="Jogler C."/>
        </authorList>
    </citation>
    <scope>NUCLEOTIDE SEQUENCE [LARGE SCALE GENOMIC DNA]</scope>
    <source>
        <strain evidence="12 13">IG16b</strain>
    </source>
</reference>
<dbReference type="Pfam" id="PF03544">
    <property type="entry name" value="TonB_C"/>
    <property type="match status" value="1"/>
</dbReference>
<evidence type="ECO:0000256" key="1">
    <source>
        <dbReference type="ARBA" id="ARBA00004383"/>
    </source>
</evidence>
<keyword evidence="6" id="KW-0812">Transmembrane</keyword>
<gene>
    <name evidence="12" type="ORF">Verru16b_02221</name>
</gene>
<evidence type="ECO:0000313" key="13">
    <source>
        <dbReference type="Proteomes" id="UP000095228"/>
    </source>
</evidence>
<feature type="chain" id="PRO_5009105280" evidence="10">
    <location>
        <begin position="24"/>
        <end position="115"/>
    </location>
</feature>
<evidence type="ECO:0000256" key="5">
    <source>
        <dbReference type="ARBA" id="ARBA00022519"/>
    </source>
</evidence>
<name>A0A1D8AWA8_9BACT</name>
<dbReference type="Gene3D" id="3.30.1150.10">
    <property type="match status" value="1"/>
</dbReference>
<keyword evidence="5" id="KW-0997">Cell inner membrane</keyword>